<sequence length="243" mass="26937">MHLDTLQIMKGARLRSYIFGFVGLALNVYILINNQKKSMGLKGIPQSGKLFFPLPFLRGFGFESIPGSESFYAILNAAVSSLLLVGINKLNELLLMPSLAYSGSELMRAASAGIVKTFLIYSKDGFYSAGKFACFTFLVLTLVIYLWFAIPQVCEEICMKKASLRNATKKYLQLEKAELSSTRNNLKTYSISNDDLEKFLVSAKEVEKKLLKQLEDLQRGEGLKMLDSGGPLSIDNPTNDGES</sequence>
<reference evidence="3" key="2">
    <citation type="submission" date="2017-10" db="EMBL/GenBank/DDBJ databases">
        <title>Ladona fulva Genome sequencing and assembly.</title>
        <authorList>
            <person name="Murali S."/>
            <person name="Richards S."/>
            <person name="Bandaranaike D."/>
            <person name="Bellair M."/>
            <person name="Blankenburg K."/>
            <person name="Chao H."/>
            <person name="Dinh H."/>
            <person name="Doddapaneni H."/>
            <person name="Dugan-Rocha S."/>
            <person name="Elkadiri S."/>
            <person name="Gnanaolivu R."/>
            <person name="Hernandez B."/>
            <person name="Skinner E."/>
            <person name="Javaid M."/>
            <person name="Lee S."/>
            <person name="Li M."/>
            <person name="Ming W."/>
            <person name="Munidasa M."/>
            <person name="Muniz J."/>
            <person name="Nguyen L."/>
            <person name="Hughes D."/>
            <person name="Osuji N."/>
            <person name="Pu L.-L."/>
            <person name="Puazo M."/>
            <person name="Qu C."/>
            <person name="Quiroz J."/>
            <person name="Raj R."/>
            <person name="Weissenberger G."/>
            <person name="Xin Y."/>
            <person name="Zou X."/>
            <person name="Han Y."/>
            <person name="Worley K."/>
            <person name="Muzny D."/>
            <person name="Gibbs R."/>
        </authorList>
    </citation>
    <scope>NUCLEOTIDE SEQUENCE</scope>
    <source>
        <strain evidence="3">Sampled in the wild</strain>
    </source>
</reference>
<dbReference type="AlphaFoldDB" id="A0A8K0KF30"/>
<keyword evidence="2" id="KW-1133">Transmembrane helix</keyword>
<evidence type="ECO:0000313" key="4">
    <source>
        <dbReference type="Proteomes" id="UP000792457"/>
    </source>
</evidence>
<organism evidence="3 4">
    <name type="scientific">Ladona fulva</name>
    <name type="common">Scarce chaser dragonfly</name>
    <name type="synonym">Libellula fulva</name>
    <dbReference type="NCBI Taxonomy" id="123851"/>
    <lineage>
        <taxon>Eukaryota</taxon>
        <taxon>Metazoa</taxon>
        <taxon>Ecdysozoa</taxon>
        <taxon>Arthropoda</taxon>
        <taxon>Hexapoda</taxon>
        <taxon>Insecta</taxon>
        <taxon>Pterygota</taxon>
        <taxon>Palaeoptera</taxon>
        <taxon>Odonata</taxon>
        <taxon>Epiprocta</taxon>
        <taxon>Anisoptera</taxon>
        <taxon>Libelluloidea</taxon>
        <taxon>Libellulidae</taxon>
        <taxon>Ladona</taxon>
    </lineage>
</organism>
<feature type="transmembrane region" description="Helical" evidence="2">
    <location>
        <begin position="132"/>
        <end position="150"/>
    </location>
</feature>
<reference evidence="3" key="1">
    <citation type="submission" date="2013-04" db="EMBL/GenBank/DDBJ databases">
        <authorList>
            <person name="Qu J."/>
            <person name="Murali S.C."/>
            <person name="Bandaranaike D."/>
            <person name="Bellair M."/>
            <person name="Blankenburg K."/>
            <person name="Chao H."/>
            <person name="Dinh H."/>
            <person name="Doddapaneni H."/>
            <person name="Downs B."/>
            <person name="Dugan-Rocha S."/>
            <person name="Elkadiri S."/>
            <person name="Gnanaolivu R.D."/>
            <person name="Hernandez B."/>
            <person name="Javaid M."/>
            <person name="Jayaseelan J.C."/>
            <person name="Lee S."/>
            <person name="Li M."/>
            <person name="Ming W."/>
            <person name="Munidasa M."/>
            <person name="Muniz J."/>
            <person name="Nguyen L."/>
            <person name="Ongeri F."/>
            <person name="Osuji N."/>
            <person name="Pu L.-L."/>
            <person name="Puazo M."/>
            <person name="Qu C."/>
            <person name="Quiroz J."/>
            <person name="Raj R."/>
            <person name="Weissenberger G."/>
            <person name="Xin Y."/>
            <person name="Zou X."/>
            <person name="Han Y."/>
            <person name="Richards S."/>
            <person name="Worley K."/>
            <person name="Muzny D."/>
            <person name="Gibbs R."/>
        </authorList>
    </citation>
    <scope>NUCLEOTIDE SEQUENCE</scope>
    <source>
        <strain evidence="3">Sampled in the wild</strain>
    </source>
</reference>
<feature type="region of interest" description="Disordered" evidence="1">
    <location>
        <begin position="222"/>
        <end position="243"/>
    </location>
</feature>
<keyword evidence="2" id="KW-0812">Transmembrane</keyword>
<comment type="caution">
    <text evidence="3">The sequence shown here is derived from an EMBL/GenBank/DDBJ whole genome shotgun (WGS) entry which is preliminary data.</text>
</comment>
<dbReference type="EMBL" id="KZ308622">
    <property type="protein sequence ID" value="KAG8232500.1"/>
    <property type="molecule type" value="Genomic_DNA"/>
</dbReference>
<accession>A0A8K0KF30</accession>
<name>A0A8K0KF30_LADFU</name>
<keyword evidence="2" id="KW-0472">Membrane</keyword>
<evidence type="ECO:0000313" key="3">
    <source>
        <dbReference type="EMBL" id="KAG8232500.1"/>
    </source>
</evidence>
<dbReference type="Proteomes" id="UP000792457">
    <property type="component" value="Unassembled WGS sequence"/>
</dbReference>
<evidence type="ECO:0000256" key="1">
    <source>
        <dbReference type="SAM" id="MobiDB-lite"/>
    </source>
</evidence>
<proteinExistence type="predicted"/>
<protein>
    <submittedName>
        <fullName evidence="3">Uncharacterized protein</fullName>
    </submittedName>
</protein>
<evidence type="ECO:0000256" key="2">
    <source>
        <dbReference type="SAM" id="Phobius"/>
    </source>
</evidence>
<feature type="transmembrane region" description="Helical" evidence="2">
    <location>
        <begin position="12"/>
        <end position="32"/>
    </location>
</feature>
<keyword evidence="4" id="KW-1185">Reference proteome</keyword>
<gene>
    <name evidence="3" type="ORF">J437_LFUL011269</name>
</gene>